<organism evidence="1 2">
    <name type="scientific">Photobacterium proteolyticum</name>
    <dbReference type="NCBI Taxonomy" id="1903952"/>
    <lineage>
        <taxon>Bacteria</taxon>
        <taxon>Pseudomonadati</taxon>
        <taxon>Pseudomonadota</taxon>
        <taxon>Gammaproteobacteria</taxon>
        <taxon>Vibrionales</taxon>
        <taxon>Vibrionaceae</taxon>
        <taxon>Photobacterium</taxon>
    </lineage>
</organism>
<protein>
    <submittedName>
        <fullName evidence="1">Uncharacterized protein</fullName>
    </submittedName>
</protein>
<name>A0A1Q9GIH9_9GAMM</name>
<dbReference type="AlphaFoldDB" id="A0A1Q9GIH9"/>
<accession>A0A1Q9GIH9</accession>
<sequence>MRVETGCFDGSRYDRKDISRKETKRTKLKESAKSWNDAGSTIVAGMLQVRPKGATNVAPALFYNPT</sequence>
<keyword evidence="2" id="KW-1185">Reference proteome</keyword>
<comment type="caution">
    <text evidence="1">The sequence shown here is derived from an EMBL/GenBank/DDBJ whole genome shotgun (WGS) entry which is preliminary data.</text>
</comment>
<evidence type="ECO:0000313" key="2">
    <source>
        <dbReference type="Proteomes" id="UP000186905"/>
    </source>
</evidence>
<evidence type="ECO:0000313" key="1">
    <source>
        <dbReference type="EMBL" id="OLQ74264.1"/>
    </source>
</evidence>
<reference evidence="1 2" key="1">
    <citation type="submission" date="2016-09" db="EMBL/GenBank/DDBJ databases">
        <title>Photobacterium proteolyticum sp. nov. a protease producing bacterium isolated from ocean sediments of Laizhou Bay.</title>
        <authorList>
            <person name="Li Y."/>
        </authorList>
    </citation>
    <scope>NUCLEOTIDE SEQUENCE [LARGE SCALE GENOMIC DNA]</scope>
    <source>
        <strain evidence="1 2">13-12</strain>
    </source>
</reference>
<dbReference type="Proteomes" id="UP000186905">
    <property type="component" value="Unassembled WGS sequence"/>
</dbReference>
<gene>
    <name evidence="1" type="ORF">BIT28_08780</name>
</gene>
<proteinExistence type="predicted"/>
<dbReference type="EMBL" id="MJIL01000084">
    <property type="protein sequence ID" value="OLQ74264.1"/>
    <property type="molecule type" value="Genomic_DNA"/>
</dbReference>
<dbReference type="OrthoDB" id="5821346at2"/>